<feature type="transmembrane region" description="Helical" evidence="1">
    <location>
        <begin position="178"/>
        <end position="204"/>
    </location>
</feature>
<evidence type="ECO:0000313" key="4">
    <source>
        <dbReference type="Proteomes" id="UP000837803"/>
    </source>
</evidence>
<dbReference type="EMBL" id="CAKLPZ010000001">
    <property type="protein sequence ID" value="CAH1000168.1"/>
    <property type="molecule type" value="Genomic_DNA"/>
</dbReference>
<dbReference type="RefSeq" id="WP_238750223.1">
    <property type="nucleotide sequence ID" value="NZ_CAKLPZ010000001.1"/>
</dbReference>
<keyword evidence="1" id="KW-0472">Membrane</keyword>
<keyword evidence="4" id="KW-1185">Reference proteome</keyword>
<feature type="transmembrane region" description="Helical" evidence="1">
    <location>
        <begin position="92"/>
        <end position="111"/>
    </location>
</feature>
<feature type="transmembrane region" description="Helical" evidence="1">
    <location>
        <begin position="353"/>
        <end position="370"/>
    </location>
</feature>
<feature type="transmembrane region" description="Helical" evidence="1">
    <location>
        <begin position="123"/>
        <end position="144"/>
    </location>
</feature>
<reference evidence="3" key="1">
    <citation type="submission" date="2021-12" db="EMBL/GenBank/DDBJ databases">
        <authorList>
            <person name="Rodrigo-Torres L."/>
            <person name="Arahal R. D."/>
            <person name="Lucena T."/>
        </authorList>
    </citation>
    <scope>NUCLEOTIDE SEQUENCE</scope>
    <source>
        <strain evidence="3">CECT 8419</strain>
    </source>
</reference>
<gene>
    <name evidence="3" type="ORF">LEM8419_01315</name>
</gene>
<accession>A0ABM9AZE9</accession>
<evidence type="ECO:0000259" key="2">
    <source>
        <dbReference type="Pfam" id="PF13231"/>
    </source>
</evidence>
<sequence>MRTHQIVTLLVFLAYFAVGWAVVDDYGITYDEAVQRRHGHVTVTYVADALGMDHPPLDTEGRSFSEYGMIFQMVATLIEIQLGALDDPYQYYRIRHVLGYLLFGIALYFFYRTLRLRWPATTWYPLLGTVMLMLSPRILAHAFFNPKDHILLVFYVVATYTLARFLKHRTYAALAWHVLATALALNTRFPALTLVGATVAFLIWEQVFDRPGNVKRIVQVAIYLPATLLCMLPFFPYLWVDTGSRLTGAISHMSSYTWDSTNLLFGDSLSAVDLPAYYVPAWILITTPLVYLLLLFTGLTRTITASLRHLRQGKLWSDYSSQLDFMHLGLSLAPILAIIVLHSTIYNGWRHLHFIYPGLIFLAMSGFAWLHSRYRLPAALLLALGIVGTAVNIVRMHPLQQVYFNVLVGGQLTARFDMDYWGAGYREALLQLAEQVPDGATVRVKCQNWPCVDNINALPPAARAKIIHEPDWGKADYVATNFMYPQESVDVANRVLMFAHPAVELAPRGDLVVGIYHNQ</sequence>
<feature type="transmembrane region" description="Helical" evidence="1">
    <location>
        <begin position="319"/>
        <end position="341"/>
    </location>
</feature>
<evidence type="ECO:0000256" key="1">
    <source>
        <dbReference type="SAM" id="Phobius"/>
    </source>
</evidence>
<dbReference type="Proteomes" id="UP000837803">
    <property type="component" value="Unassembled WGS sequence"/>
</dbReference>
<keyword evidence="1" id="KW-0812">Transmembrane</keyword>
<dbReference type="InterPro" id="IPR038731">
    <property type="entry name" value="RgtA/B/C-like"/>
</dbReference>
<feature type="domain" description="Glycosyltransferase RgtA/B/C/D-like" evidence="2">
    <location>
        <begin position="101"/>
        <end position="238"/>
    </location>
</feature>
<feature type="transmembrane region" description="Helical" evidence="1">
    <location>
        <begin position="150"/>
        <end position="166"/>
    </location>
</feature>
<dbReference type="Pfam" id="PF13231">
    <property type="entry name" value="PMT_2"/>
    <property type="match status" value="1"/>
</dbReference>
<keyword evidence="1" id="KW-1133">Transmembrane helix</keyword>
<evidence type="ECO:0000313" key="3">
    <source>
        <dbReference type="EMBL" id="CAH1000168.1"/>
    </source>
</evidence>
<feature type="transmembrane region" description="Helical" evidence="1">
    <location>
        <begin position="376"/>
        <end position="394"/>
    </location>
</feature>
<feature type="transmembrane region" description="Helical" evidence="1">
    <location>
        <begin position="216"/>
        <end position="240"/>
    </location>
</feature>
<name>A0ABM9AZE9_9BACT</name>
<proteinExistence type="predicted"/>
<comment type="caution">
    <text evidence="3">The sequence shown here is derived from an EMBL/GenBank/DDBJ whole genome shotgun (WGS) entry which is preliminary data.</text>
</comment>
<organism evidence="3 4">
    <name type="scientific">Neolewinella maritima</name>
    <dbReference type="NCBI Taxonomy" id="1383882"/>
    <lineage>
        <taxon>Bacteria</taxon>
        <taxon>Pseudomonadati</taxon>
        <taxon>Bacteroidota</taxon>
        <taxon>Saprospiria</taxon>
        <taxon>Saprospirales</taxon>
        <taxon>Lewinellaceae</taxon>
        <taxon>Neolewinella</taxon>
    </lineage>
</organism>
<protein>
    <recommendedName>
        <fullName evidence="2">Glycosyltransferase RgtA/B/C/D-like domain-containing protein</fullName>
    </recommendedName>
</protein>
<feature type="transmembrane region" description="Helical" evidence="1">
    <location>
        <begin position="277"/>
        <end position="299"/>
    </location>
</feature>